<name>A0A8H6XMY1_9AGAR</name>
<comment type="caution">
    <text evidence="1">The sequence shown here is derived from an EMBL/GenBank/DDBJ whole genome shotgun (WGS) entry which is preliminary data.</text>
</comment>
<dbReference type="AlphaFoldDB" id="A0A8H6XMY1"/>
<organism evidence="1 2">
    <name type="scientific">Mycena venus</name>
    <dbReference type="NCBI Taxonomy" id="2733690"/>
    <lineage>
        <taxon>Eukaryota</taxon>
        <taxon>Fungi</taxon>
        <taxon>Dikarya</taxon>
        <taxon>Basidiomycota</taxon>
        <taxon>Agaricomycotina</taxon>
        <taxon>Agaricomycetes</taxon>
        <taxon>Agaricomycetidae</taxon>
        <taxon>Agaricales</taxon>
        <taxon>Marasmiineae</taxon>
        <taxon>Mycenaceae</taxon>
        <taxon>Mycena</taxon>
    </lineage>
</organism>
<dbReference type="EMBL" id="JACAZI010000015">
    <property type="protein sequence ID" value="KAF7343997.1"/>
    <property type="molecule type" value="Genomic_DNA"/>
</dbReference>
<proteinExistence type="predicted"/>
<keyword evidence="2" id="KW-1185">Reference proteome</keyword>
<evidence type="ECO:0000313" key="1">
    <source>
        <dbReference type="EMBL" id="KAF7343997.1"/>
    </source>
</evidence>
<sequence>MSTLADVASALPAARHLCIASTLTAALPSPFPSLNIVPRPAYDVSRPTCPGHTSLVPLHLTPCNDIIPRPSRLPVRPQHHPQRSAIWS</sequence>
<gene>
    <name evidence="1" type="ORF">MVEN_01688900</name>
</gene>
<evidence type="ECO:0000313" key="2">
    <source>
        <dbReference type="Proteomes" id="UP000620124"/>
    </source>
</evidence>
<accession>A0A8H6XMY1</accession>
<reference evidence="1" key="1">
    <citation type="submission" date="2020-05" db="EMBL/GenBank/DDBJ databases">
        <title>Mycena genomes resolve the evolution of fungal bioluminescence.</title>
        <authorList>
            <person name="Tsai I.J."/>
        </authorList>
    </citation>
    <scope>NUCLEOTIDE SEQUENCE</scope>
    <source>
        <strain evidence="1">CCC161011</strain>
    </source>
</reference>
<dbReference type="Proteomes" id="UP000620124">
    <property type="component" value="Unassembled WGS sequence"/>
</dbReference>
<protein>
    <submittedName>
        <fullName evidence="1">Uncharacterized protein</fullName>
    </submittedName>
</protein>